<reference evidence="4 6" key="3">
    <citation type="submission" date="2019-01" db="EMBL/GenBank/DDBJ databases">
        <title>The Pseudomonas aeruginosa pan-genome provides new insights on its population structure, horizontal gene transfer and pathogenicity.</title>
        <authorList>
            <person name="Freschi L."/>
            <person name="Vincent A.T."/>
            <person name="Jeukens J."/>
            <person name="Emond-Rheault J.-G."/>
            <person name="Kukavica-Ibrulj I."/>
            <person name="Dupont M.-J."/>
            <person name="Charette S.J."/>
            <person name="Boyle B."/>
            <person name="Levesque R.C."/>
        </authorList>
    </citation>
    <scope>NUCLEOTIDE SEQUENCE [LARGE SCALE GENOMIC DNA]</scope>
    <source>
        <strain evidence="4 6">PA-W36</strain>
    </source>
</reference>
<evidence type="ECO:0000313" key="2">
    <source>
        <dbReference type="EMBL" id="MZZ15014.1"/>
    </source>
</evidence>
<name>A0A0C7D8F6_PSEAI</name>
<dbReference type="GO" id="GO:0046872">
    <property type="term" value="F:metal ion binding"/>
    <property type="evidence" value="ECO:0007669"/>
    <property type="project" value="UniProtKB-KW"/>
</dbReference>
<dbReference type="AlphaFoldDB" id="A0A0C7D8F6"/>
<dbReference type="InterPro" id="IPR050155">
    <property type="entry name" value="HAD-like_hydrolase_sf"/>
</dbReference>
<accession>A0A0C7D8F6</accession>
<dbReference type="SFLD" id="SFLDS00003">
    <property type="entry name" value="Haloacid_Dehalogenase"/>
    <property type="match status" value="1"/>
</dbReference>
<keyword evidence="2" id="KW-0378">Hydrolase</keyword>
<evidence type="ECO:0000313" key="5">
    <source>
        <dbReference type="Proteomes" id="UP000253594"/>
    </source>
</evidence>
<evidence type="ECO:0000313" key="7">
    <source>
        <dbReference type="Proteomes" id="UP000644192"/>
    </source>
</evidence>
<reference evidence="2" key="4">
    <citation type="submission" date="2020-01" db="EMBL/GenBank/DDBJ databases">
        <title>Bacteria Cultured from War Wounds Associated with the Conflict in Eastern Ukraine.</title>
        <authorList>
            <person name="Snesrud E."/>
            <person name="Galac M.R."/>
            <person name="Mc Gann P."/>
            <person name="Valentine K."/>
            <person name="Viacheslav K."/>
        </authorList>
    </citation>
    <scope>NUCLEOTIDE SEQUENCE</scope>
    <source>
        <strain evidence="2">VNMU148</strain>
    </source>
</reference>
<dbReference type="OMA" id="LDIYQMT"/>
<reference evidence="3 5" key="2">
    <citation type="submission" date="2018-07" db="EMBL/GenBank/DDBJ databases">
        <title>Mechanisms of high-level aminoglycoside resistance among Gram-negative pathogens in Brazil.</title>
        <authorList>
            <person name="Ballaben A.S."/>
            <person name="Darini A.L.C."/>
            <person name="Doi Y."/>
        </authorList>
    </citation>
    <scope>NUCLEOTIDE SEQUENCE [LARGE SCALE GENOMIC DNA]</scope>
    <source>
        <strain evidence="3 5">B2-305</strain>
    </source>
</reference>
<dbReference type="PRINTS" id="PR00413">
    <property type="entry name" value="HADHALOGNASE"/>
</dbReference>
<dbReference type="SUPFAM" id="SSF56784">
    <property type="entry name" value="HAD-like"/>
    <property type="match status" value="1"/>
</dbReference>
<dbReference type="GO" id="GO:0006281">
    <property type="term" value="P:DNA repair"/>
    <property type="evidence" value="ECO:0007669"/>
    <property type="project" value="TreeGrafter"/>
</dbReference>
<dbReference type="SFLD" id="SFLDG01129">
    <property type="entry name" value="C1.5:_HAD__Beta-PGM__Phosphata"/>
    <property type="match status" value="1"/>
</dbReference>
<evidence type="ECO:0000313" key="6">
    <source>
        <dbReference type="Proteomes" id="UP000284767"/>
    </source>
</evidence>
<dbReference type="Proteomes" id="UP000284767">
    <property type="component" value="Unassembled WGS sequence"/>
</dbReference>
<dbReference type="GO" id="GO:0005829">
    <property type="term" value="C:cytosol"/>
    <property type="evidence" value="ECO:0007669"/>
    <property type="project" value="TreeGrafter"/>
</dbReference>
<keyword evidence="1" id="KW-0479">Metal-binding</keyword>
<gene>
    <name evidence="3" type="ORF">DT376_11845</name>
    <name evidence="2" type="ORF">GUL26_22435</name>
    <name evidence="4" type="ORF">IPC1295_11215</name>
</gene>
<dbReference type="GO" id="GO:0008253">
    <property type="term" value="F:5'-nucleotidase activity"/>
    <property type="evidence" value="ECO:0007669"/>
    <property type="project" value="UniProtKB-EC"/>
</dbReference>
<accession>A0A1S1C1G7</accession>
<evidence type="ECO:0000313" key="4">
    <source>
        <dbReference type="EMBL" id="RPM18155.1"/>
    </source>
</evidence>
<dbReference type="Gene3D" id="3.40.50.1000">
    <property type="entry name" value="HAD superfamily/HAD-like"/>
    <property type="match status" value="1"/>
</dbReference>
<protein>
    <submittedName>
        <fullName evidence="2">GMP/IMP nucleotidase</fullName>
        <ecNumber evidence="2">3.1.3.5</ecNumber>
    </submittedName>
    <submittedName>
        <fullName evidence="4">Hydrolase</fullName>
    </submittedName>
</protein>
<dbReference type="EMBL" id="QORE01000324">
    <property type="protein sequence ID" value="RCI74652.1"/>
    <property type="molecule type" value="Genomic_DNA"/>
</dbReference>
<dbReference type="SMR" id="A0A0C7D8F6"/>
<evidence type="ECO:0000256" key="1">
    <source>
        <dbReference type="ARBA" id="ARBA00022723"/>
    </source>
</evidence>
<dbReference type="GO" id="GO:0008967">
    <property type="term" value="F:phosphoglycolate phosphatase activity"/>
    <property type="evidence" value="ECO:0007669"/>
    <property type="project" value="TreeGrafter"/>
</dbReference>
<dbReference type="PANTHER" id="PTHR43434:SF3">
    <property type="entry name" value="GMP_IMP NUCLEOTIDASE YRFG"/>
    <property type="match status" value="1"/>
</dbReference>
<dbReference type="NCBIfam" id="TIGR01509">
    <property type="entry name" value="HAD-SF-IA-v3"/>
    <property type="match status" value="1"/>
</dbReference>
<dbReference type="EMBL" id="NSNE01000005">
    <property type="protein sequence ID" value="RPM18155.1"/>
    <property type="molecule type" value="Genomic_DNA"/>
</dbReference>
<dbReference type="InterPro" id="IPR006439">
    <property type="entry name" value="HAD-SF_hydro_IA"/>
</dbReference>
<dbReference type="NCBIfam" id="NF011564">
    <property type="entry name" value="PRK14988.1"/>
    <property type="match status" value="1"/>
</dbReference>
<dbReference type="RefSeq" id="WP_003114065.1">
    <property type="nucleotide sequence ID" value="NZ_AP014839.1"/>
</dbReference>
<dbReference type="Proteomes" id="UP000644192">
    <property type="component" value="Unassembled WGS sequence"/>
</dbReference>
<organism evidence="2 7">
    <name type="scientific">Pseudomonas aeruginosa</name>
    <dbReference type="NCBI Taxonomy" id="287"/>
    <lineage>
        <taxon>Bacteria</taxon>
        <taxon>Pseudomonadati</taxon>
        <taxon>Pseudomonadota</taxon>
        <taxon>Gammaproteobacteria</taxon>
        <taxon>Pseudomonadales</taxon>
        <taxon>Pseudomonadaceae</taxon>
        <taxon>Pseudomonas</taxon>
    </lineage>
</organism>
<proteinExistence type="predicted"/>
<evidence type="ECO:0000313" key="3">
    <source>
        <dbReference type="EMBL" id="RCI74652.1"/>
    </source>
</evidence>
<dbReference type="EMBL" id="WXZT01000015">
    <property type="protein sequence ID" value="MZZ15014.1"/>
    <property type="molecule type" value="Genomic_DNA"/>
</dbReference>
<comment type="caution">
    <text evidence="2">The sequence shown here is derived from an EMBL/GenBank/DDBJ whole genome shotgun (WGS) entry which is preliminary data.</text>
</comment>
<dbReference type="Proteomes" id="UP000253594">
    <property type="component" value="Unassembled WGS sequence"/>
</dbReference>
<dbReference type="Pfam" id="PF00702">
    <property type="entry name" value="Hydrolase"/>
    <property type="match status" value="1"/>
</dbReference>
<reference evidence="4 6" key="1">
    <citation type="submission" date="2017-08" db="EMBL/GenBank/DDBJ databases">
        <authorList>
            <person name="Feschi L."/>
            <person name="Jeukens J."/>
            <person name="Emond-Rheault J.-G."/>
            <person name="Kukavica-Ibrulj I."/>
            <person name="Boyle B."/>
            <person name="Levesque R.C."/>
        </authorList>
    </citation>
    <scope>NUCLEOTIDE SEQUENCE [LARGE SCALE GENOMIC DNA]</scope>
    <source>
        <strain evidence="4 6">PA-W36</strain>
    </source>
</reference>
<sequence>MPTLPWSAIDTVLLDMDGTLLDLHFDNHFWLEHLPQRYAERNGLSRTEADAVLEPLFREHAGQLNWYCLDFWSRELDLSIRELKHEVAHLISLRPHADTFLAALRRAGKRVALITNAHRDSLSLKLERIELAPYFDRLISSHDYGYPKEDARFWSALQADFGFDPQRSLFIDDSLPILRSARAYGVAHLLAVRHPDSRGQVRDTEEFAAQEDYRRLLEGLP</sequence>
<dbReference type="PANTHER" id="PTHR43434">
    <property type="entry name" value="PHOSPHOGLYCOLATE PHOSPHATASE"/>
    <property type="match status" value="1"/>
</dbReference>
<dbReference type="InterPro" id="IPR023214">
    <property type="entry name" value="HAD_sf"/>
</dbReference>
<dbReference type="EC" id="3.1.3.5" evidence="2"/>
<dbReference type="InterPro" id="IPR036412">
    <property type="entry name" value="HAD-like_sf"/>
</dbReference>